<evidence type="ECO:0000313" key="2">
    <source>
        <dbReference type="Proteomes" id="UP001152321"/>
    </source>
</evidence>
<dbReference type="InterPro" id="IPR029033">
    <property type="entry name" value="His_PPase_superfam"/>
</dbReference>
<organism evidence="1 2">
    <name type="scientific">Bdellovibrio svalbardensis</name>
    <dbReference type="NCBI Taxonomy" id="2972972"/>
    <lineage>
        <taxon>Bacteria</taxon>
        <taxon>Pseudomonadati</taxon>
        <taxon>Bdellovibrionota</taxon>
        <taxon>Bdellovibrionia</taxon>
        <taxon>Bdellovibrionales</taxon>
        <taxon>Pseudobdellovibrionaceae</taxon>
        <taxon>Bdellovibrio</taxon>
    </lineage>
</organism>
<proteinExistence type="predicted"/>
<keyword evidence="2" id="KW-1185">Reference proteome</keyword>
<gene>
    <name evidence="1" type="ORF">NWE73_15545</name>
</gene>
<evidence type="ECO:0000313" key="1">
    <source>
        <dbReference type="EMBL" id="MDG0817795.1"/>
    </source>
</evidence>
<dbReference type="RefSeq" id="WP_277579266.1">
    <property type="nucleotide sequence ID" value="NZ_JANRMI010000004.1"/>
</dbReference>
<dbReference type="SUPFAM" id="SSF53254">
    <property type="entry name" value="Phosphoglycerate mutase-like"/>
    <property type="match status" value="1"/>
</dbReference>
<dbReference type="CDD" id="cd07067">
    <property type="entry name" value="HP_PGM_like"/>
    <property type="match status" value="1"/>
</dbReference>
<protein>
    <submittedName>
        <fullName evidence="1">Histidine phosphatase family protein</fullName>
    </submittedName>
</protein>
<comment type="caution">
    <text evidence="1">The sequence shown here is derived from an EMBL/GenBank/DDBJ whole genome shotgun (WGS) entry which is preliminary data.</text>
</comment>
<sequence>MKIYIFRHAQKAVDFSGDPDLTLEGHSQAVKLMEKVLKNELPTPTQLWVSPRKRTHSTFRPLAEQLKLPLQEQEALQEQTSDETIVDFRKRVKNLLTGASTLTQDVVFMCSHYDWVVEALAVIPSDTDFSSDYEYAHWSPCQHMGFEVSEDGFFKFIELKRINL</sequence>
<dbReference type="InterPro" id="IPR013078">
    <property type="entry name" value="His_Pase_superF_clade-1"/>
</dbReference>
<dbReference type="Proteomes" id="UP001152321">
    <property type="component" value="Unassembled WGS sequence"/>
</dbReference>
<dbReference type="EMBL" id="JANRMI010000004">
    <property type="protein sequence ID" value="MDG0817795.1"/>
    <property type="molecule type" value="Genomic_DNA"/>
</dbReference>
<dbReference type="Gene3D" id="3.40.50.1240">
    <property type="entry name" value="Phosphoglycerate mutase-like"/>
    <property type="match status" value="1"/>
</dbReference>
<accession>A0ABT6DLP3</accession>
<name>A0ABT6DLP3_9BACT</name>
<dbReference type="Pfam" id="PF00300">
    <property type="entry name" value="His_Phos_1"/>
    <property type="match status" value="1"/>
</dbReference>
<reference evidence="1" key="1">
    <citation type="submission" date="2022-08" db="EMBL/GenBank/DDBJ databases">
        <title>Novel Bdellovibrio Species Isolated from Svalbard: Designation Bdellovibrio svalbardensis.</title>
        <authorList>
            <person name="Mitchell R.J."/>
            <person name="Choi S.Y."/>
        </authorList>
    </citation>
    <scope>NUCLEOTIDE SEQUENCE</scope>
    <source>
        <strain evidence="1">PAP01</strain>
    </source>
</reference>